<gene>
    <name evidence="10" type="ORF">A9F13_01g04994</name>
</gene>
<evidence type="ECO:0000256" key="8">
    <source>
        <dbReference type="SAM" id="Phobius"/>
    </source>
</evidence>
<feature type="transmembrane region" description="Helical" evidence="8">
    <location>
        <begin position="168"/>
        <end position="185"/>
    </location>
</feature>
<evidence type="ECO:0000256" key="4">
    <source>
        <dbReference type="ARBA" id="ARBA00022692"/>
    </source>
</evidence>
<feature type="transmembrane region" description="Helical" evidence="8">
    <location>
        <begin position="333"/>
        <end position="353"/>
    </location>
</feature>
<feature type="transmembrane region" description="Helical" evidence="8">
    <location>
        <begin position="459"/>
        <end position="478"/>
    </location>
</feature>
<sequence length="552" mass="61625">MTLSSTTSFSENNDTTEEVPTFLGFKGETLNKTITTVCGVGFLLFGYDQGVMGSLLTLQPFRDSFKDIDTHRNPGNSTLQGAVIAIYEVGCLLSALSTIYIGDRFGRLKLIFLGCLIMIIGGVLQAAASGVPFLIVARIISGLGNGLLTSTVPLYAAECSKAQSRGRLLCIHGSLITLGITISYWMDFAFYFTRDQGSISWRFPVAFQLVFPLAIIGFIFKLPESPRWLMGKSRVEEARKVFASLYSLPESHPIVEEQIMEIQRSLDMEIKAGGNKFNAKALFRQGEKKNFQRVNLAGWSQVMQQICGINLITYYAGTIFENNIGMTPFQSRVLAACNGTEYFLASLIPIFIIEKVGRRPLFIIGTTGQFLTMLFLFVSMEMDEKGHNGAAIGAAVLLFVFNTFFAISLLSLTWLYPPEISSLEVRAPTAAISTACNWGFNFMVVMITPVCFERIKHHTYLIFAGINFLMIPVFYFLYPETKGRTLEEMDLIFAATPSNKPWKSVSIARDMPFAHSGSEEDWRQYKQSAFVEFVEDATDTLEKPEESRHEHV</sequence>
<keyword evidence="10" id="KW-0762">Sugar transport</keyword>
<dbReference type="InterPro" id="IPR005829">
    <property type="entry name" value="Sugar_transporter_CS"/>
</dbReference>
<dbReference type="PANTHER" id="PTHR48022:SF68">
    <property type="entry name" value="MAJOR FACILITATOR SUPERFAMILY (MFS) PROFILE DOMAIN-CONTAINING PROTEIN-RELATED"/>
    <property type="match status" value="1"/>
</dbReference>
<dbReference type="FunFam" id="1.20.1250.20:FF:000061">
    <property type="entry name" value="MFS sugar transporter"/>
    <property type="match status" value="1"/>
</dbReference>
<accession>A0AA91Q4D7</accession>
<dbReference type="InterPro" id="IPR005828">
    <property type="entry name" value="MFS_sugar_transport-like"/>
</dbReference>
<feature type="transmembrane region" description="Helical" evidence="8">
    <location>
        <begin position="108"/>
        <end position="127"/>
    </location>
</feature>
<dbReference type="AlphaFoldDB" id="A0AA91Q4D7"/>
<name>A0AA91Q4D7_CLALS</name>
<evidence type="ECO:0000256" key="3">
    <source>
        <dbReference type="ARBA" id="ARBA00022448"/>
    </source>
</evidence>
<feature type="transmembrane region" description="Helical" evidence="8">
    <location>
        <begin position="390"/>
        <end position="410"/>
    </location>
</feature>
<dbReference type="PANTHER" id="PTHR48022">
    <property type="entry name" value="PLASTIDIC GLUCOSE TRANSPORTER 4"/>
    <property type="match status" value="1"/>
</dbReference>
<keyword evidence="4 8" id="KW-0812">Transmembrane</keyword>
<evidence type="ECO:0000256" key="1">
    <source>
        <dbReference type="ARBA" id="ARBA00004141"/>
    </source>
</evidence>
<dbReference type="Pfam" id="PF00083">
    <property type="entry name" value="Sugar_tr"/>
    <property type="match status" value="1"/>
</dbReference>
<evidence type="ECO:0000259" key="9">
    <source>
        <dbReference type="PROSITE" id="PS50850"/>
    </source>
</evidence>
<evidence type="ECO:0000313" key="10">
    <source>
        <dbReference type="EMBL" id="OVF11048.1"/>
    </source>
</evidence>
<keyword evidence="3 7" id="KW-0813">Transport</keyword>
<evidence type="ECO:0000313" key="11">
    <source>
        <dbReference type="Proteomes" id="UP000195602"/>
    </source>
</evidence>
<dbReference type="NCBIfam" id="TIGR00879">
    <property type="entry name" value="SP"/>
    <property type="match status" value="1"/>
</dbReference>
<feature type="transmembrane region" description="Helical" evidence="8">
    <location>
        <begin position="359"/>
        <end position="378"/>
    </location>
</feature>
<dbReference type="Proteomes" id="UP000195602">
    <property type="component" value="Unassembled WGS sequence"/>
</dbReference>
<comment type="caution">
    <text evidence="10">The sequence shown here is derived from an EMBL/GenBank/DDBJ whole genome shotgun (WGS) entry which is preliminary data.</text>
</comment>
<evidence type="ECO:0000256" key="7">
    <source>
        <dbReference type="RuleBase" id="RU003346"/>
    </source>
</evidence>
<dbReference type="GO" id="GO:0005351">
    <property type="term" value="F:carbohydrate:proton symporter activity"/>
    <property type="evidence" value="ECO:0007669"/>
    <property type="project" value="TreeGrafter"/>
</dbReference>
<keyword evidence="6 8" id="KW-0472">Membrane</keyword>
<comment type="similarity">
    <text evidence="2 7">Belongs to the major facilitator superfamily. Sugar transporter (TC 2.A.1.1) family.</text>
</comment>
<dbReference type="PRINTS" id="PR00171">
    <property type="entry name" value="SUGRTRNSPORT"/>
</dbReference>
<reference evidence="10 11" key="1">
    <citation type="submission" date="2017-04" db="EMBL/GenBank/DDBJ databases">
        <title>Draft genome of the yeast Clavispora lusitaniae type strain CBS 6936.</title>
        <authorList>
            <person name="Durrens P."/>
            <person name="Klopp C."/>
            <person name="Biteau N."/>
            <person name="Fitton-Ouhabi V."/>
            <person name="Dementhon K."/>
            <person name="Accoceberry I."/>
            <person name="Sherman D.J."/>
            <person name="Noel T."/>
        </authorList>
    </citation>
    <scope>NUCLEOTIDE SEQUENCE [LARGE SCALE GENOMIC DNA]</scope>
    <source>
        <strain evidence="10 11">CBS 6936</strain>
    </source>
</reference>
<evidence type="ECO:0000256" key="5">
    <source>
        <dbReference type="ARBA" id="ARBA00022989"/>
    </source>
</evidence>
<organism evidence="10 11">
    <name type="scientific">Clavispora lusitaniae</name>
    <name type="common">Candida lusitaniae</name>
    <dbReference type="NCBI Taxonomy" id="36911"/>
    <lineage>
        <taxon>Eukaryota</taxon>
        <taxon>Fungi</taxon>
        <taxon>Dikarya</taxon>
        <taxon>Ascomycota</taxon>
        <taxon>Saccharomycotina</taxon>
        <taxon>Pichiomycetes</taxon>
        <taxon>Metschnikowiaceae</taxon>
        <taxon>Clavispora</taxon>
    </lineage>
</organism>
<feature type="transmembrane region" description="Helical" evidence="8">
    <location>
        <begin position="430"/>
        <end position="452"/>
    </location>
</feature>
<keyword evidence="5 8" id="KW-1133">Transmembrane helix</keyword>
<dbReference type="InterPro" id="IPR050360">
    <property type="entry name" value="MFS_Sugar_Transporters"/>
</dbReference>
<dbReference type="InterPro" id="IPR020846">
    <property type="entry name" value="MFS_dom"/>
</dbReference>
<dbReference type="GO" id="GO:0016020">
    <property type="term" value="C:membrane"/>
    <property type="evidence" value="ECO:0007669"/>
    <property type="project" value="UniProtKB-SubCell"/>
</dbReference>
<protein>
    <submittedName>
        <fullName evidence="10">Sugar transporter</fullName>
    </submittedName>
</protein>
<dbReference type="Gene3D" id="1.20.1250.20">
    <property type="entry name" value="MFS general substrate transporter like domains"/>
    <property type="match status" value="1"/>
</dbReference>
<feature type="transmembrane region" description="Helical" evidence="8">
    <location>
        <begin position="133"/>
        <end position="156"/>
    </location>
</feature>
<dbReference type="SUPFAM" id="SSF103473">
    <property type="entry name" value="MFS general substrate transporter"/>
    <property type="match status" value="1"/>
</dbReference>
<dbReference type="EMBL" id="LYUB02000001">
    <property type="protein sequence ID" value="OVF11048.1"/>
    <property type="molecule type" value="Genomic_DNA"/>
</dbReference>
<dbReference type="PROSITE" id="PS50850">
    <property type="entry name" value="MFS"/>
    <property type="match status" value="1"/>
</dbReference>
<feature type="transmembrane region" description="Helical" evidence="8">
    <location>
        <begin position="79"/>
        <end position="101"/>
    </location>
</feature>
<dbReference type="PROSITE" id="PS00217">
    <property type="entry name" value="SUGAR_TRANSPORT_2"/>
    <property type="match status" value="1"/>
</dbReference>
<feature type="domain" description="Major facilitator superfamily (MFS) profile" evidence="9">
    <location>
        <begin position="34"/>
        <end position="482"/>
    </location>
</feature>
<feature type="transmembrane region" description="Helical" evidence="8">
    <location>
        <begin position="205"/>
        <end position="222"/>
    </location>
</feature>
<comment type="subcellular location">
    <subcellularLocation>
        <location evidence="1">Membrane</location>
        <topology evidence="1">Multi-pass membrane protein</topology>
    </subcellularLocation>
</comment>
<dbReference type="InterPro" id="IPR003663">
    <property type="entry name" value="Sugar/inositol_transpt"/>
</dbReference>
<proteinExistence type="inferred from homology"/>
<evidence type="ECO:0000256" key="2">
    <source>
        <dbReference type="ARBA" id="ARBA00010992"/>
    </source>
</evidence>
<dbReference type="InterPro" id="IPR036259">
    <property type="entry name" value="MFS_trans_sf"/>
</dbReference>
<dbReference type="KEGG" id="clus:A9F13_01g04994"/>
<evidence type="ECO:0000256" key="6">
    <source>
        <dbReference type="ARBA" id="ARBA00023136"/>
    </source>
</evidence>